<keyword evidence="1" id="KW-0472">Membrane</keyword>
<feature type="transmembrane region" description="Helical" evidence="1">
    <location>
        <begin position="265"/>
        <end position="286"/>
    </location>
</feature>
<gene>
    <name evidence="2" type="ORF">GCM10009118_01470</name>
</gene>
<reference evidence="3" key="1">
    <citation type="journal article" date="2019" name="Int. J. Syst. Evol. Microbiol.">
        <title>The Global Catalogue of Microorganisms (GCM) 10K type strain sequencing project: providing services to taxonomists for standard genome sequencing and annotation.</title>
        <authorList>
            <consortium name="The Broad Institute Genomics Platform"/>
            <consortium name="The Broad Institute Genome Sequencing Center for Infectious Disease"/>
            <person name="Wu L."/>
            <person name="Ma J."/>
        </authorList>
    </citation>
    <scope>NUCLEOTIDE SEQUENCE [LARGE SCALE GENOMIC DNA]</scope>
    <source>
        <strain evidence="3">JCM 16083</strain>
    </source>
</reference>
<feature type="transmembrane region" description="Helical" evidence="1">
    <location>
        <begin position="166"/>
        <end position="189"/>
    </location>
</feature>
<dbReference type="Proteomes" id="UP001501126">
    <property type="component" value="Unassembled WGS sequence"/>
</dbReference>
<feature type="transmembrane region" description="Helical" evidence="1">
    <location>
        <begin position="45"/>
        <end position="63"/>
    </location>
</feature>
<keyword evidence="3" id="KW-1185">Reference proteome</keyword>
<feature type="transmembrane region" description="Helical" evidence="1">
    <location>
        <begin position="218"/>
        <end position="234"/>
    </location>
</feature>
<evidence type="ECO:0000313" key="3">
    <source>
        <dbReference type="Proteomes" id="UP001501126"/>
    </source>
</evidence>
<evidence type="ECO:0000256" key="1">
    <source>
        <dbReference type="SAM" id="Phobius"/>
    </source>
</evidence>
<keyword evidence="1" id="KW-0812">Transmembrane</keyword>
<protein>
    <recommendedName>
        <fullName evidence="4">Glycosyltransferase RgtA/B/C/D-like domain-containing protein</fullName>
    </recommendedName>
</protein>
<organism evidence="2 3">
    <name type="scientific">Wandonia haliotis</name>
    <dbReference type="NCBI Taxonomy" id="574963"/>
    <lineage>
        <taxon>Bacteria</taxon>
        <taxon>Pseudomonadati</taxon>
        <taxon>Bacteroidota</taxon>
        <taxon>Flavobacteriia</taxon>
        <taxon>Flavobacteriales</taxon>
        <taxon>Crocinitomicaceae</taxon>
        <taxon>Wandonia</taxon>
    </lineage>
</organism>
<dbReference type="RefSeq" id="WP_343784071.1">
    <property type="nucleotide sequence ID" value="NZ_BAAAFH010000003.1"/>
</dbReference>
<proteinExistence type="predicted"/>
<feature type="transmembrane region" description="Helical" evidence="1">
    <location>
        <begin position="356"/>
        <end position="374"/>
    </location>
</feature>
<evidence type="ECO:0008006" key="4">
    <source>
        <dbReference type="Google" id="ProtNLM"/>
    </source>
</evidence>
<evidence type="ECO:0000313" key="2">
    <source>
        <dbReference type="EMBL" id="GAA0873739.1"/>
    </source>
</evidence>
<feature type="transmembrane region" description="Helical" evidence="1">
    <location>
        <begin position="6"/>
        <end position="25"/>
    </location>
</feature>
<dbReference type="EMBL" id="BAAAFH010000003">
    <property type="protein sequence ID" value="GAA0873739.1"/>
    <property type="molecule type" value="Genomic_DNA"/>
</dbReference>
<sequence length="457" mass="52155">MKGELFGIVDLGVGLVWLLLILFFAFRKRARIADREDRRYFIPGVLFKLFFGVVFAAVYVLYYQGGDTVAYWEGAVNLNRLFWDNPSAYFEEMFTTPVHGMQFQRFNLHTGYPPSWIYREPESWFVSKLISILAFFTFNSYIAITLILSYLSALASWRLFETVRSYSILSPLYTAIATLFIPTVAIWCSGISKDTFIYISLLFLVYRFFGIFSGKQKLSGYGACVIVFYLFILYHVRPFMLIAILPPLFLAFSSAIVRRMSDNKMLILVFRTVVGIVTLGVIAVYFQSQGSLGSLGPETYLEEAALIQQDFAQNHLYTGKRYDLGVTDYSLWGMIKTFPAALIAAFYRPFLWESGSIFLMVSGIESMLFIFFTLKFVFSGGGVFRKIRLIRKNELLTFSLLFILIFGFSVGFTAILFGVLVRFKAPILPFLVIVLAAGRIKKDKAKAIITKRNVPDL</sequence>
<accession>A0ABP3XWB9</accession>
<feature type="transmembrane region" description="Helical" evidence="1">
    <location>
        <begin position="240"/>
        <end position="258"/>
    </location>
</feature>
<name>A0ABP3XWB9_9FLAO</name>
<feature type="transmembrane region" description="Helical" evidence="1">
    <location>
        <begin position="129"/>
        <end position="154"/>
    </location>
</feature>
<comment type="caution">
    <text evidence="2">The sequence shown here is derived from an EMBL/GenBank/DDBJ whole genome shotgun (WGS) entry which is preliminary data.</text>
</comment>
<feature type="transmembrane region" description="Helical" evidence="1">
    <location>
        <begin position="195"/>
        <end position="211"/>
    </location>
</feature>
<feature type="transmembrane region" description="Helical" evidence="1">
    <location>
        <begin position="395"/>
        <end position="417"/>
    </location>
</feature>
<keyword evidence="1" id="KW-1133">Transmembrane helix</keyword>